<evidence type="ECO:0000313" key="2">
    <source>
        <dbReference type="EMBL" id="GIG85916.1"/>
    </source>
</evidence>
<keyword evidence="1" id="KW-1133">Transmembrane helix</keyword>
<dbReference type="EMBL" id="BONW01000002">
    <property type="protein sequence ID" value="GIG85916.1"/>
    <property type="molecule type" value="Genomic_DNA"/>
</dbReference>
<name>A0ABQ4DTZ6_9ACTN</name>
<reference evidence="2 3" key="1">
    <citation type="submission" date="2021-01" db="EMBL/GenBank/DDBJ databases">
        <title>Whole genome shotgun sequence of Plantactinospora endophytica NBRC 110450.</title>
        <authorList>
            <person name="Komaki H."/>
            <person name="Tamura T."/>
        </authorList>
    </citation>
    <scope>NUCLEOTIDE SEQUENCE [LARGE SCALE GENOMIC DNA]</scope>
    <source>
        <strain evidence="2 3">NBRC 110450</strain>
    </source>
</reference>
<dbReference type="Proteomes" id="UP000646749">
    <property type="component" value="Unassembled WGS sequence"/>
</dbReference>
<feature type="transmembrane region" description="Helical" evidence="1">
    <location>
        <begin position="20"/>
        <end position="42"/>
    </location>
</feature>
<gene>
    <name evidence="2" type="ORF">Pen02_08520</name>
</gene>
<protein>
    <submittedName>
        <fullName evidence="2">Uncharacterized protein</fullName>
    </submittedName>
</protein>
<keyword evidence="1" id="KW-0472">Membrane</keyword>
<feature type="transmembrane region" description="Helical" evidence="1">
    <location>
        <begin position="49"/>
        <end position="67"/>
    </location>
</feature>
<keyword evidence="3" id="KW-1185">Reference proteome</keyword>
<sequence length="68" mass="6938">MASTYAVTTQVKWLSPPNSLTILGSAVLTIMLSSIASIIAIIRPPSTTLMLTGLAGASAIVVIGRLSP</sequence>
<evidence type="ECO:0000256" key="1">
    <source>
        <dbReference type="SAM" id="Phobius"/>
    </source>
</evidence>
<keyword evidence="1" id="KW-0812">Transmembrane</keyword>
<organism evidence="2 3">
    <name type="scientific">Plantactinospora endophytica</name>
    <dbReference type="NCBI Taxonomy" id="673535"/>
    <lineage>
        <taxon>Bacteria</taxon>
        <taxon>Bacillati</taxon>
        <taxon>Actinomycetota</taxon>
        <taxon>Actinomycetes</taxon>
        <taxon>Micromonosporales</taxon>
        <taxon>Micromonosporaceae</taxon>
        <taxon>Plantactinospora</taxon>
    </lineage>
</organism>
<evidence type="ECO:0000313" key="3">
    <source>
        <dbReference type="Proteomes" id="UP000646749"/>
    </source>
</evidence>
<proteinExistence type="predicted"/>
<accession>A0ABQ4DTZ6</accession>
<comment type="caution">
    <text evidence="2">The sequence shown here is derived from an EMBL/GenBank/DDBJ whole genome shotgun (WGS) entry which is preliminary data.</text>
</comment>